<dbReference type="CDD" id="cd00808">
    <property type="entry name" value="GluRS_core"/>
    <property type="match status" value="1"/>
</dbReference>
<protein>
    <recommendedName>
        <fullName evidence="7">Glutamate--tRNA ligase</fullName>
        <ecNumber evidence="7">6.1.1.17</ecNumber>
    </recommendedName>
    <alternativeName>
        <fullName evidence="7">Glutamyl-tRNA synthetase</fullName>
        <shortName evidence="7">GluRS</shortName>
    </alternativeName>
</protein>
<dbReference type="NCBIfam" id="TIGR00464">
    <property type="entry name" value="gltX_bact"/>
    <property type="match status" value="1"/>
</dbReference>
<organism evidence="10 11">
    <name type="scientific">Candidatus Uhrbacteria bacterium CG_4_9_14_3_um_filter_50_9</name>
    <dbReference type="NCBI Taxonomy" id="1975035"/>
    <lineage>
        <taxon>Bacteria</taxon>
        <taxon>Candidatus Uhriibacteriota</taxon>
    </lineage>
</organism>
<dbReference type="GO" id="GO:0006424">
    <property type="term" value="P:glutamyl-tRNA aminoacylation"/>
    <property type="evidence" value="ECO:0007669"/>
    <property type="project" value="UniProtKB-UniRule"/>
</dbReference>
<dbReference type="GO" id="GO:0008270">
    <property type="term" value="F:zinc ion binding"/>
    <property type="evidence" value="ECO:0007669"/>
    <property type="project" value="InterPro"/>
</dbReference>
<feature type="short sequence motif" description="'KMSKS' region" evidence="7">
    <location>
        <begin position="257"/>
        <end position="261"/>
    </location>
</feature>
<dbReference type="SUPFAM" id="SSF48163">
    <property type="entry name" value="An anticodon-binding domain of class I aminoacyl-tRNA synthetases"/>
    <property type="match status" value="1"/>
</dbReference>
<feature type="binding site" evidence="7">
    <location>
        <position position="260"/>
    </location>
    <ligand>
        <name>ATP</name>
        <dbReference type="ChEBI" id="CHEBI:30616"/>
    </ligand>
</feature>
<comment type="function">
    <text evidence="7">Catalyzes the attachment of glutamate to tRNA(Glu) in a two-step reaction: glutamate is first activated by ATP to form Glu-AMP and then transferred to the acceptor end of tRNA(Glu).</text>
</comment>
<dbReference type="Proteomes" id="UP000229385">
    <property type="component" value="Unassembled WGS sequence"/>
</dbReference>
<evidence type="ECO:0000313" key="10">
    <source>
        <dbReference type="EMBL" id="PJA46044.1"/>
    </source>
</evidence>
<dbReference type="GO" id="GO:0005524">
    <property type="term" value="F:ATP binding"/>
    <property type="evidence" value="ECO:0007669"/>
    <property type="project" value="UniProtKB-UniRule"/>
</dbReference>
<comment type="similarity">
    <text evidence="1 7">Belongs to the class-I aminoacyl-tRNA synthetase family. Glutamate--tRNA ligase type 1 subfamily.</text>
</comment>
<keyword evidence="4 7" id="KW-0067">ATP-binding</keyword>
<dbReference type="InterPro" id="IPR020058">
    <property type="entry name" value="Glu/Gln-tRNA-synth_Ib_cat-dom"/>
</dbReference>
<evidence type="ECO:0000256" key="2">
    <source>
        <dbReference type="ARBA" id="ARBA00022598"/>
    </source>
</evidence>
<feature type="domain" description="Glutamyl/glutaminyl-tRNA synthetase class Ib catalytic" evidence="8">
    <location>
        <begin position="3"/>
        <end position="326"/>
    </location>
</feature>
<comment type="catalytic activity">
    <reaction evidence="7">
        <text>tRNA(Glu) + L-glutamate + ATP = L-glutamyl-tRNA(Glu) + AMP + diphosphate</text>
        <dbReference type="Rhea" id="RHEA:23540"/>
        <dbReference type="Rhea" id="RHEA-COMP:9663"/>
        <dbReference type="Rhea" id="RHEA-COMP:9680"/>
        <dbReference type="ChEBI" id="CHEBI:29985"/>
        <dbReference type="ChEBI" id="CHEBI:30616"/>
        <dbReference type="ChEBI" id="CHEBI:33019"/>
        <dbReference type="ChEBI" id="CHEBI:78442"/>
        <dbReference type="ChEBI" id="CHEBI:78520"/>
        <dbReference type="ChEBI" id="CHEBI:456215"/>
        <dbReference type="EC" id="6.1.1.17"/>
    </reaction>
</comment>
<evidence type="ECO:0000313" key="11">
    <source>
        <dbReference type="Proteomes" id="UP000229385"/>
    </source>
</evidence>
<keyword evidence="2 7" id="KW-0436">Ligase</keyword>
<feature type="short sequence motif" description="'HIGH' region" evidence="7">
    <location>
        <begin position="9"/>
        <end position="19"/>
    </location>
</feature>
<dbReference type="InterPro" id="IPR033910">
    <property type="entry name" value="GluRS_core"/>
</dbReference>
<dbReference type="InterPro" id="IPR045462">
    <property type="entry name" value="aa-tRNA-synth_I_cd-bd"/>
</dbReference>
<dbReference type="Pfam" id="PF00749">
    <property type="entry name" value="tRNA-synt_1c"/>
    <property type="match status" value="1"/>
</dbReference>
<comment type="subcellular location">
    <subcellularLocation>
        <location evidence="7">Cytoplasm</location>
    </subcellularLocation>
</comment>
<evidence type="ECO:0000256" key="7">
    <source>
        <dbReference type="HAMAP-Rule" id="MF_00022"/>
    </source>
</evidence>
<dbReference type="InterPro" id="IPR008925">
    <property type="entry name" value="aa_tRNA-synth_I_cd-bd_sf"/>
</dbReference>
<dbReference type="GO" id="GO:0005737">
    <property type="term" value="C:cytoplasm"/>
    <property type="evidence" value="ECO:0007669"/>
    <property type="project" value="UniProtKB-SubCell"/>
</dbReference>
<evidence type="ECO:0000259" key="8">
    <source>
        <dbReference type="Pfam" id="PF00749"/>
    </source>
</evidence>
<dbReference type="InterPro" id="IPR014729">
    <property type="entry name" value="Rossmann-like_a/b/a_fold"/>
</dbReference>
<keyword evidence="5 7" id="KW-0648">Protein biosynthesis</keyword>
<evidence type="ECO:0000259" key="9">
    <source>
        <dbReference type="Pfam" id="PF19269"/>
    </source>
</evidence>
<dbReference type="Gene3D" id="1.10.10.350">
    <property type="match status" value="1"/>
</dbReference>
<dbReference type="GO" id="GO:0000049">
    <property type="term" value="F:tRNA binding"/>
    <property type="evidence" value="ECO:0007669"/>
    <property type="project" value="InterPro"/>
</dbReference>
<dbReference type="FunFam" id="3.40.50.620:FF:000045">
    <property type="entry name" value="Glutamate--tRNA ligase, mitochondrial"/>
    <property type="match status" value="1"/>
</dbReference>
<keyword evidence="7" id="KW-0963">Cytoplasm</keyword>
<evidence type="ECO:0000256" key="4">
    <source>
        <dbReference type="ARBA" id="ARBA00022840"/>
    </source>
</evidence>
<feature type="domain" description="Aminoacyl-tRNA synthetase class I anticodon-binding" evidence="9">
    <location>
        <begin position="353"/>
        <end position="483"/>
    </location>
</feature>
<dbReference type="Pfam" id="PF19269">
    <property type="entry name" value="Anticodon_2"/>
    <property type="match status" value="1"/>
</dbReference>
<gene>
    <name evidence="7" type="primary">gltX</name>
    <name evidence="10" type="ORF">CO174_01075</name>
</gene>
<evidence type="ECO:0000256" key="6">
    <source>
        <dbReference type="ARBA" id="ARBA00023146"/>
    </source>
</evidence>
<dbReference type="EMBL" id="PFWU01000012">
    <property type="protein sequence ID" value="PJA46044.1"/>
    <property type="molecule type" value="Genomic_DNA"/>
</dbReference>
<keyword evidence="3 7" id="KW-0547">Nucleotide-binding</keyword>
<dbReference type="PRINTS" id="PR00987">
    <property type="entry name" value="TRNASYNTHGLU"/>
</dbReference>
<dbReference type="PANTHER" id="PTHR43311">
    <property type="entry name" value="GLUTAMATE--TRNA LIGASE"/>
    <property type="match status" value="1"/>
</dbReference>
<sequence>MNVKTRFPPSPTGFLHIGSLRTVLYNYLHAKKNQGALVLRVEDTDQARLVDGAIESLIRTLDAVGIAYDEGPILLKDGTLSSKGEQGPYIQSERLEIYKEHAQRLLDEGHAYVCFCSKERLDQVRKEQQLAKLPTKYDRTCLKLGAEEVKERMGAGEPHVVRLKIPEGETTFQDEVRGSITINNSEIDDQVLVKTDGFPTYHLAVVVDDHLMGITHVIRGEEWISSVPKHIILYQAFGFPLPVFAHLPLILNPDRSKLSKRQGDVAVEDFLGKGYLPEALLNFVALLGFNPTGDREIYTLQELEESFELSKVNKGGAVFDQEKLRWMNGQYIKQTDTVRLVEITKQIGVGKEIDRVFMERIMDIEKDRLDVLINLQEQLPMYISQPDYNAELLVWKKADLTDAKTQLEGMRSFLEAQLDAFFEDRSLIEEGIKGYINDKELQNGNVLWPLRVALSGAGKSPGPFELLWVFGKQESIQRIKNALNKLS</sequence>
<dbReference type="GO" id="GO:0004818">
    <property type="term" value="F:glutamate-tRNA ligase activity"/>
    <property type="evidence" value="ECO:0007669"/>
    <property type="project" value="UniProtKB-UniRule"/>
</dbReference>
<dbReference type="EC" id="6.1.1.17" evidence="7"/>
<comment type="caution">
    <text evidence="7">Lacks conserved residue(s) required for the propagation of feature annotation.</text>
</comment>
<accession>A0A2M7XDU5</accession>
<dbReference type="PANTHER" id="PTHR43311:SF2">
    <property type="entry name" value="GLUTAMATE--TRNA LIGASE, MITOCHONDRIAL-RELATED"/>
    <property type="match status" value="1"/>
</dbReference>
<comment type="caution">
    <text evidence="10">The sequence shown here is derived from an EMBL/GenBank/DDBJ whole genome shotgun (WGS) entry which is preliminary data.</text>
</comment>
<dbReference type="HAMAP" id="MF_00022">
    <property type="entry name" value="Glu_tRNA_synth_type1"/>
    <property type="match status" value="1"/>
</dbReference>
<keyword evidence="6 7" id="KW-0030">Aminoacyl-tRNA synthetase</keyword>
<dbReference type="Gene3D" id="3.40.50.620">
    <property type="entry name" value="HUPs"/>
    <property type="match status" value="1"/>
</dbReference>
<dbReference type="InterPro" id="IPR020751">
    <property type="entry name" value="aa-tRNA-synth_I_codon-bd_sub2"/>
</dbReference>
<comment type="subunit">
    <text evidence="7">Monomer.</text>
</comment>
<evidence type="ECO:0000256" key="3">
    <source>
        <dbReference type="ARBA" id="ARBA00022741"/>
    </source>
</evidence>
<dbReference type="InterPro" id="IPR004527">
    <property type="entry name" value="Glu-tRNA-ligase_bac/mito"/>
</dbReference>
<proteinExistence type="inferred from homology"/>
<evidence type="ECO:0000256" key="5">
    <source>
        <dbReference type="ARBA" id="ARBA00022917"/>
    </source>
</evidence>
<evidence type="ECO:0000256" key="1">
    <source>
        <dbReference type="ARBA" id="ARBA00007894"/>
    </source>
</evidence>
<reference evidence="11" key="1">
    <citation type="submission" date="2017-09" db="EMBL/GenBank/DDBJ databases">
        <title>Depth-based differentiation of microbial function through sediment-hosted aquifers and enrichment of novel symbionts in the deep terrestrial subsurface.</title>
        <authorList>
            <person name="Probst A.J."/>
            <person name="Ladd B."/>
            <person name="Jarett J.K."/>
            <person name="Geller-Mcgrath D.E."/>
            <person name="Sieber C.M.K."/>
            <person name="Emerson J.B."/>
            <person name="Anantharaman K."/>
            <person name="Thomas B.C."/>
            <person name="Malmstrom R."/>
            <person name="Stieglmeier M."/>
            <person name="Klingl A."/>
            <person name="Woyke T."/>
            <person name="Ryan C.M."/>
            <person name="Banfield J.F."/>
        </authorList>
    </citation>
    <scope>NUCLEOTIDE SEQUENCE [LARGE SCALE GENOMIC DNA]</scope>
</reference>
<dbReference type="AlphaFoldDB" id="A0A2M7XDU5"/>
<dbReference type="SUPFAM" id="SSF52374">
    <property type="entry name" value="Nucleotidylyl transferase"/>
    <property type="match status" value="1"/>
</dbReference>
<name>A0A2M7XDU5_9BACT</name>
<dbReference type="InterPro" id="IPR000924">
    <property type="entry name" value="Glu/Gln-tRNA-synth"/>
</dbReference>
<dbReference type="InterPro" id="IPR049940">
    <property type="entry name" value="GluQ/Sye"/>
</dbReference>